<dbReference type="EMBL" id="CP016359">
    <property type="protein sequence ID" value="APU68782.1"/>
    <property type="molecule type" value="Genomic_DNA"/>
</dbReference>
<dbReference type="SUPFAM" id="SSF53756">
    <property type="entry name" value="UDP-Glycosyltransferase/glycogen phosphorylase"/>
    <property type="match status" value="1"/>
</dbReference>
<keyword evidence="7" id="KW-1003">Cell membrane</keyword>
<comment type="similarity">
    <text evidence="7">Belongs to the glycosyltransferase group 1 family.</text>
</comment>
<dbReference type="UniPathway" id="UPA00958"/>
<feature type="domain" description="3-deoxy-D-manno-octulosonic-acid transferase N-terminal" evidence="8">
    <location>
        <begin position="45"/>
        <end position="206"/>
    </location>
</feature>
<reference evidence="9 10" key="1">
    <citation type="submission" date="2016-07" db="EMBL/GenBank/DDBJ databases">
        <title>Multi-omics approach to identify versatile polysaccharide utilization systems of a marine flavobacterium Gramella flava.</title>
        <authorList>
            <person name="Tang K."/>
        </authorList>
    </citation>
    <scope>NUCLEOTIDE SEQUENCE [LARGE SCALE GENOMIC DNA]</scope>
    <source>
        <strain evidence="9 10">JLT2011</strain>
    </source>
</reference>
<evidence type="ECO:0000256" key="2">
    <source>
        <dbReference type="ARBA" id="ARBA00012621"/>
    </source>
</evidence>
<dbReference type="InterPro" id="IPR038107">
    <property type="entry name" value="Glycos_transf_N_sf"/>
</dbReference>
<dbReference type="GO" id="GO:0043842">
    <property type="term" value="F:Kdo transferase activity"/>
    <property type="evidence" value="ECO:0007669"/>
    <property type="project" value="UniProtKB-EC"/>
</dbReference>
<dbReference type="InterPro" id="IPR039901">
    <property type="entry name" value="Kdotransferase"/>
</dbReference>
<dbReference type="RefSeq" id="WP_083644510.1">
    <property type="nucleotide sequence ID" value="NZ_AMRU01000006.1"/>
</dbReference>
<dbReference type="PANTHER" id="PTHR42755">
    <property type="entry name" value="3-DEOXY-MANNO-OCTULOSONATE CYTIDYLYLTRANSFERASE"/>
    <property type="match status" value="1"/>
</dbReference>
<dbReference type="EC" id="2.4.99.12" evidence="2 7"/>
<evidence type="ECO:0000256" key="5">
    <source>
        <dbReference type="ARBA" id="ARBA00031445"/>
    </source>
</evidence>
<evidence type="ECO:0000256" key="6">
    <source>
        <dbReference type="ARBA" id="ARBA00049183"/>
    </source>
</evidence>
<evidence type="ECO:0000313" key="10">
    <source>
        <dbReference type="Proteomes" id="UP000186230"/>
    </source>
</evidence>
<dbReference type="GO" id="GO:0009245">
    <property type="term" value="P:lipid A biosynthetic process"/>
    <property type="evidence" value="ECO:0007669"/>
    <property type="project" value="TreeGrafter"/>
</dbReference>
<dbReference type="STRING" id="1229726.GRFL_2058"/>
<dbReference type="Pfam" id="PF04413">
    <property type="entry name" value="Glycos_transf_N"/>
    <property type="match status" value="1"/>
</dbReference>
<sequence length="409" mass="46660">MQTVYNALINLSGIVLKSAGFFSGKLQKFTEGRKELFPKLENFCTHDQKRIWVHAASLGEFEMAVPVLKVLKEEFPDHQIVVSFFSPSGYENKKKHQYVDFFTYLPLDTPHNAQQFLEILAPEMAIFVKYDFWPNFLLELKRRKIRSFLISGVFKSSQLFFQSYGKWMQKSLQAFEHFFVQDKRSAELLKQIGFTNCTVAGDNRFDRVAAQLEGSNSIDFIETFKNDKTLFVFGSSWPADEALYIDYINKNPSTKFLIAPHEIHAEKIARLESRLKLQTVKYSEMKPEYLAKSQVFILDTIGYLGKSYSYADIAYVGGAAGNTGLHNVLEPATFGIPIITGEHIQKFPEALQLEKLAGLFKVSTASEFEKIAGKLLTDIEFRQKTGMISGHFINSNTGATRIFQEYISL</sequence>
<keyword evidence="7" id="KW-0448">Lipopolysaccharide biosynthesis</keyword>
<dbReference type="InterPro" id="IPR007507">
    <property type="entry name" value="Glycos_transf_N"/>
</dbReference>
<keyword evidence="10" id="KW-1185">Reference proteome</keyword>
<evidence type="ECO:0000256" key="4">
    <source>
        <dbReference type="ARBA" id="ARBA00022679"/>
    </source>
</evidence>
<dbReference type="KEGG" id="gfl:GRFL_2058"/>
<evidence type="ECO:0000256" key="3">
    <source>
        <dbReference type="ARBA" id="ARBA00019077"/>
    </source>
</evidence>
<accession>A0A1L7I6Q1</accession>
<dbReference type="GO" id="GO:0005886">
    <property type="term" value="C:plasma membrane"/>
    <property type="evidence" value="ECO:0007669"/>
    <property type="project" value="UniProtKB-SubCell"/>
</dbReference>
<comment type="pathway">
    <text evidence="1 7">Bacterial outer membrane biogenesis; LPS core biosynthesis.</text>
</comment>
<dbReference type="Gene3D" id="3.40.50.2000">
    <property type="entry name" value="Glycogen Phosphorylase B"/>
    <property type="match status" value="1"/>
</dbReference>
<comment type="function">
    <text evidence="7">Involved in lipopolysaccharide (LPS) biosynthesis. Catalyzes the transfer of 3-deoxy-D-manno-octulosonate (Kdo) residue(s) from CMP-Kdo to lipid IV(A), the tetraacyldisaccharide-1,4'-bisphosphate precursor of lipid A.</text>
</comment>
<keyword evidence="7" id="KW-0472">Membrane</keyword>
<proteinExistence type="inferred from homology"/>
<dbReference type="Gene3D" id="3.40.50.11720">
    <property type="entry name" value="3-Deoxy-D-manno-octulosonic-acid transferase, N-terminal domain"/>
    <property type="match status" value="1"/>
</dbReference>
<comment type="catalytic activity">
    <reaction evidence="6 7">
        <text>lipid IVA (E. coli) + CMP-3-deoxy-beta-D-manno-octulosonate = alpha-Kdo-(2-&gt;6)-lipid IVA (E. coli) + CMP + H(+)</text>
        <dbReference type="Rhea" id="RHEA:28066"/>
        <dbReference type="ChEBI" id="CHEBI:15378"/>
        <dbReference type="ChEBI" id="CHEBI:58603"/>
        <dbReference type="ChEBI" id="CHEBI:60364"/>
        <dbReference type="ChEBI" id="CHEBI:60377"/>
        <dbReference type="ChEBI" id="CHEBI:85987"/>
        <dbReference type="EC" id="2.4.99.12"/>
    </reaction>
</comment>
<dbReference type="AlphaFoldDB" id="A0A1L7I6Q1"/>
<dbReference type="GO" id="GO:0009244">
    <property type="term" value="P:lipopolysaccharide core region biosynthetic process"/>
    <property type="evidence" value="ECO:0007669"/>
    <property type="project" value="UniProtKB-UniRule"/>
</dbReference>
<protein>
    <recommendedName>
        <fullName evidence="3 7">3-deoxy-D-manno-octulosonic acid transferase</fullName>
        <shortName evidence="7">Kdo transferase</shortName>
        <ecNumber evidence="2 7">2.4.99.12</ecNumber>
    </recommendedName>
    <alternativeName>
        <fullName evidence="5 7">Lipid IV(A) 3-deoxy-D-manno-octulosonic acid transferase</fullName>
    </alternativeName>
</protein>
<gene>
    <name evidence="9" type="ORF">GRFL_2058</name>
</gene>
<dbReference type="PANTHER" id="PTHR42755:SF1">
    <property type="entry name" value="3-DEOXY-D-MANNO-OCTULOSONIC ACID TRANSFERASE, MITOCHONDRIAL-RELATED"/>
    <property type="match status" value="1"/>
</dbReference>
<keyword evidence="4 7" id="KW-0808">Transferase</keyword>
<name>A0A1L7I6Q1_9FLAO</name>
<evidence type="ECO:0000313" key="9">
    <source>
        <dbReference type="EMBL" id="APU68782.1"/>
    </source>
</evidence>
<dbReference type="Proteomes" id="UP000186230">
    <property type="component" value="Chromosome"/>
</dbReference>
<comment type="subcellular location">
    <subcellularLocation>
        <location evidence="7">Cell membrane</location>
    </subcellularLocation>
</comment>
<dbReference type="OrthoDB" id="9789797at2"/>
<evidence type="ECO:0000259" key="8">
    <source>
        <dbReference type="Pfam" id="PF04413"/>
    </source>
</evidence>
<evidence type="ECO:0000256" key="7">
    <source>
        <dbReference type="RuleBase" id="RU365103"/>
    </source>
</evidence>
<evidence type="ECO:0000256" key="1">
    <source>
        <dbReference type="ARBA" id="ARBA00004713"/>
    </source>
</evidence>
<organism evidence="9 10">
    <name type="scientific">Christiangramia flava JLT2011</name>
    <dbReference type="NCBI Taxonomy" id="1229726"/>
    <lineage>
        <taxon>Bacteria</taxon>
        <taxon>Pseudomonadati</taxon>
        <taxon>Bacteroidota</taxon>
        <taxon>Flavobacteriia</taxon>
        <taxon>Flavobacteriales</taxon>
        <taxon>Flavobacteriaceae</taxon>
        <taxon>Christiangramia</taxon>
    </lineage>
</organism>